<name>A0A2R6B6S9_9ARCH</name>
<reference evidence="1 2" key="1">
    <citation type="submission" date="2017-04" db="EMBL/GenBank/DDBJ databases">
        <title>Novel microbial lineages endemic to geothermal iron-oxide mats fill important gaps in the evolutionary history of Archaea.</title>
        <authorList>
            <person name="Jay Z.J."/>
            <person name="Beam J.P."/>
            <person name="Dlakic M."/>
            <person name="Rusch D.B."/>
            <person name="Kozubal M.A."/>
            <person name="Inskeep W.P."/>
        </authorList>
    </citation>
    <scope>NUCLEOTIDE SEQUENCE [LARGE SCALE GENOMIC DNA]</scope>
    <source>
        <strain evidence="1">ECH_B_2</strain>
    </source>
</reference>
<dbReference type="Gene3D" id="3.30.300.20">
    <property type="match status" value="1"/>
</dbReference>
<dbReference type="InterPro" id="IPR036102">
    <property type="entry name" value="OsmC/Ohrsf"/>
</dbReference>
<dbReference type="Pfam" id="PF02566">
    <property type="entry name" value="OsmC"/>
    <property type="match status" value="1"/>
</dbReference>
<proteinExistence type="predicted"/>
<protein>
    <recommendedName>
        <fullName evidence="3">Osmotically inducible protein OsmC</fullName>
    </recommendedName>
</protein>
<sequence length="144" mass="15933">MSQQRTLTLKAETKQRGFPLSGRVRGFTVSVDEPQLLGGTDRAPNPLEYLLLSQAGCLSIVIGMLAEKRKVRLEEVSVEASSNFELEGFLAGESVGLREIRLKVGLRSDEDLGTLRSLVEEAERVCPVRNTLSAKLHIEVERLQ</sequence>
<dbReference type="PANTHER" id="PTHR35368">
    <property type="entry name" value="HYDROPEROXIDE REDUCTASE"/>
    <property type="match status" value="1"/>
</dbReference>
<dbReference type="SUPFAM" id="SSF82784">
    <property type="entry name" value="OsmC-like"/>
    <property type="match status" value="1"/>
</dbReference>
<dbReference type="PANTHER" id="PTHR35368:SF1">
    <property type="entry name" value="HYDROPEROXIDE REDUCTASE"/>
    <property type="match status" value="1"/>
</dbReference>
<gene>
    <name evidence="1" type="ORF">B9Q06_09430</name>
</gene>
<accession>A0A2R6B6S9</accession>
<dbReference type="InterPro" id="IPR015946">
    <property type="entry name" value="KH_dom-like_a/b"/>
</dbReference>
<evidence type="ECO:0008006" key="3">
    <source>
        <dbReference type="Google" id="ProtNLM"/>
    </source>
</evidence>
<organism evidence="1 2">
    <name type="scientific">Candidatus Marsarchaeota G2 archaeon ECH_B_2</name>
    <dbReference type="NCBI Taxonomy" id="1978160"/>
    <lineage>
        <taxon>Archaea</taxon>
        <taxon>Candidatus Marsarchaeota</taxon>
        <taxon>Candidatus Marsarchaeota group 2</taxon>
    </lineage>
</organism>
<dbReference type="EMBL" id="NEXH01000026">
    <property type="protein sequence ID" value="PSN94357.1"/>
    <property type="molecule type" value="Genomic_DNA"/>
</dbReference>
<dbReference type="Proteomes" id="UP000241284">
    <property type="component" value="Unassembled WGS sequence"/>
</dbReference>
<dbReference type="InterPro" id="IPR052924">
    <property type="entry name" value="OsmC/Ohr_hydroprdx_reductase"/>
</dbReference>
<comment type="caution">
    <text evidence="1">The sequence shown here is derived from an EMBL/GenBank/DDBJ whole genome shotgun (WGS) entry which is preliminary data.</text>
</comment>
<evidence type="ECO:0000313" key="1">
    <source>
        <dbReference type="EMBL" id="PSN94357.1"/>
    </source>
</evidence>
<dbReference type="InterPro" id="IPR003718">
    <property type="entry name" value="OsmC/Ohr_fam"/>
</dbReference>
<evidence type="ECO:0000313" key="2">
    <source>
        <dbReference type="Proteomes" id="UP000241284"/>
    </source>
</evidence>
<dbReference type="AlphaFoldDB" id="A0A2R6B6S9"/>